<keyword evidence="4" id="KW-1185">Reference proteome</keyword>
<evidence type="ECO:0000313" key="3">
    <source>
        <dbReference type="EMBL" id="WAX55368.1"/>
    </source>
</evidence>
<dbReference type="InterPro" id="IPR000120">
    <property type="entry name" value="Amidase"/>
</dbReference>
<reference evidence="3" key="1">
    <citation type="submission" date="2022-05" db="EMBL/GenBank/DDBJ databases">
        <title>Jatrophihabitans sp. SB3-54 whole genome sequence.</title>
        <authorList>
            <person name="Suh M.K."/>
            <person name="Eom M.K."/>
            <person name="Kim J.S."/>
            <person name="Kim H.S."/>
            <person name="Do H.E."/>
            <person name="Shin Y.K."/>
            <person name="Lee J.-S."/>
        </authorList>
    </citation>
    <scope>NUCLEOTIDE SEQUENCE</scope>
    <source>
        <strain evidence="3">SB3-54</strain>
    </source>
</reference>
<sequence>MHRLQEQVRALAAGEVTFSGVRTSLDPQLRAGLYRLADVLAALGHDVICADPRYGRAIFGRVDVVLAPTTARPPLRIGATDGLSGWQTDKVIVGACPYTWPWNVLGWPAVNVPAGFASEGLPFGAQLLGPANSEALLISLAAQLEAHERWYEHVPPGIAAEHPSRPGAASPR</sequence>
<protein>
    <submittedName>
        <fullName evidence="3">Amidase family protein</fullName>
    </submittedName>
</protein>
<name>A0ABY7JSQ6_9ACTN</name>
<feature type="domain" description="Amidase" evidence="2">
    <location>
        <begin position="56"/>
        <end position="137"/>
    </location>
</feature>
<gene>
    <name evidence="3" type="ORF">M6B22_12510</name>
</gene>
<evidence type="ECO:0000313" key="4">
    <source>
        <dbReference type="Proteomes" id="UP001164693"/>
    </source>
</evidence>
<dbReference type="SUPFAM" id="SSF75304">
    <property type="entry name" value="Amidase signature (AS) enzymes"/>
    <property type="match status" value="1"/>
</dbReference>
<dbReference type="InterPro" id="IPR036928">
    <property type="entry name" value="AS_sf"/>
</dbReference>
<dbReference type="Proteomes" id="UP001164693">
    <property type="component" value="Chromosome"/>
</dbReference>
<dbReference type="Gene3D" id="3.90.1300.10">
    <property type="entry name" value="Amidase signature (AS) domain"/>
    <property type="match status" value="1"/>
</dbReference>
<dbReference type="Pfam" id="PF01425">
    <property type="entry name" value="Amidase"/>
    <property type="match status" value="1"/>
</dbReference>
<dbReference type="RefSeq" id="WP_269441876.1">
    <property type="nucleotide sequence ID" value="NZ_CP097463.1"/>
</dbReference>
<dbReference type="PANTHER" id="PTHR11895">
    <property type="entry name" value="TRANSAMIDASE"/>
    <property type="match status" value="1"/>
</dbReference>
<proteinExistence type="inferred from homology"/>
<dbReference type="EMBL" id="CP097463">
    <property type="protein sequence ID" value="WAX55368.1"/>
    <property type="molecule type" value="Genomic_DNA"/>
</dbReference>
<evidence type="ECO:0000259" key="2">
    <source>
        <dbReference type="Pfam" id="PF01425"/>
    </source>
</evidence>
<evidence type="ECO:0000256" key="1">
    <source>
        <dbReference type="ARBA" id="ARBA00009199"/>
    </source>
</evidence>
<dbReference type="InterPro" id="IPR023631">
    <property type="entry name" value="Amidase_dom"/>
</dbReference>
<dbReference type="PANTHER" id="PTHR11895:SF7">
    <property type="entry name" value="GLUTAMYL-TRNA(GLN) AMIDOTRANSFERASE SUBUNIT A, MITOCHONDRIAL"/>
    <property type="match status" value="1"/>
</dbReference>
<organism evidence="3 4">
    <name type="scientific">Jatrophihabitans cynanchi</name>
    <dbReference type="NCBI Taxonomy" id="2944128"/>
    <lineage>
        <taxon>Bacteria</taxon>
        <taxon>Bacillati</taxon>
        <taxon>Actinomycetota</taxon>
        <taxon>Actinomycetes</taxon>
        <taxon>Jatrophihabitantales</taxon>
        <taxon>Jatrophihabitantaceae</taxon>
        <taxon>Jatrophihabitans</taxon>
    </lineage>
</organism>
<comment type="similarity">
    <text evidence="1">Belongs to the amidase family.</text>
</comment>
<accession>A0ABY7JSQ6</accession>